<evidence type="ECO:0000313" key="2">
    <source>
        <dbReference type="EMBL" id="KAA0156867.1"/>
    </source>
</evidence>
<gene>
    <name evidence="2" type="ORF">FNF29_00976</name>
</gene>
<comment type="caution">
    <text evidence="2">The sequence shown here is derived from an EMBL/GenBank/DDBJ whole genome shotgun (WGS) entry which is preliminary data.</text>
</comment>
<evidence type="ECO:0000313" key="3">
    <source>
        <dbReference type="Proteomes" id="UP000323011"/>
    </source>
</evidence>
<sequence length="231" mass="24376">MATGDVSLLASCGVGPAQRVTAISNLSKADCHVLTTQLNALFQDIAAIEKRIGAGTHDVVDVGRLFDLHGKAIMIAESLGRHTTVETLRTNVMRAAAAAYSPWSYPELEHVLRRDPLAIETLRRVESDMGTRVPAYARAQWGDEAREAMAEEPASVFEAAAEARARASSEGGPDADGRAAAGGAARAPHGGPRAARDPRPGEAVPLSERLRRTRKAMEAGPPPPGWGSTAD</sequence>
<organism evidence="2 3">
    <name type="scientific">Cafeteria roenbergensis</name>
    <name type="common">Marine flagellate</name>
    <dbReference type="NCBI Taxonomy" id="33653"/>
    <lineage>
        <taxon>Eukaryota</taxon>
        <taxon>Sar</taxon>
        <taxon>Stramenopiles</taxon>
        <taxon>Bigyra</taxon>
        <taxon>Opalozoa</taxon>
        <taxon>Bicosoecida</taxon>
        <taxon>Cafeteriaceae</taxon>
        <taxon>Cafeteria</taxon>
    </lineage>
</organism>
<reference evidence="2 3" key="1">
    <citation type="submission" date="2019-07" db="EMBL/GenBank/DDBJ databases">
        <title>Genomes of Cafeteria roenbergensis.</title>
        <authorList>
            <person name="Fischer M.G."/>
            <person name="Hackl T."/>
            <person name="Roman M."/>
        </authorList>
    </citation>
    <scope>NUCLEOTIDE SEQUENCE [LARGE SCALE GENOMIC DNA]</scope>
    <source>
        <strain evidence="2 3">BVI</strain>
    </source>
</reference>
<accession>A0A5A8CWQ7</accession>
<keyword evidence="3" id="KW-1185">Reference proteome</keyword>
<protein>
    <submittedName>
        <fullName evidence="2">Uncharacterized protein</fullName>
    </submittedName>
</protein>
<name>A0A5A8CWQ7_CAFRO</name>
<feature type="region of interest" description="Disordered" evidence="1">
    <location>
        <begin position="160"/>
        <end position="231"/>
    </location>
</feature>
<dbReference type="AlphaFoldDB" id="A0A5A8CWQ7"/>
<dbReference type="Proteomes" id="UP000323011">
    <property type="component" value="Unassembled WGS sequence"/>
</dbReference>
<dbReference type="EMBL" id="VLTN01000003">
    <property type="protein sequence ID" value="KAA0156867.1"/>
    <property type="molecule type" value="Genomic_DNA"/>
</dbReference>
<feature type="compositionally biased region" description="Low complexity" evidence="1">
    <location>
        <begin position="168"/>
        <end position="193"/>
    </location>
</feature>
<evidence type="ECO:0000256" key="1">
    <source>
        <dbReference type="SAM" id="MobiDB-lite"/>
    </source>
</evidence>
<proteinExistence type="predicted"/>